<dbReference type="GO" id="GO:0005737">
    <property type="term" value="C:cytoplasm"/>
    <property type="evidence" value="ECO:0007669"/>
    <property type="project" value="TreeGrafter"/>
</dbReference>
<protein>
    <submittedName>
        <fullName evidence="4">Dapper-like protein 1</fullName>
    </submittedName>
</protein>
<feature type="region of interest" description="Disordered" evidence="3">
    <location>
        <begin position="494"/>
        <end position="558"/>
    </location>
</feature>
<accession>A0A5A9NWX5</accession>
<dbReference type="EMBL" id="SOYY01000011">
    <property type="protein sequence ID" value="KAA0714754.1"/>
    <property type="molecule type" value="Genomic_DNA"/>
</dbReference>
<name>A0A5A9NWX5_9TELE</name>
<dbReference type="InterPro" id="IPR024843">
    <property type="entry name" value="Dapper"/>
</dbReference>
<feature type="compositionally biased region" description="Low complexity" evidence="3">
    <location>
        <begin position="508"/>
        <end position="523"/>
    </location>
</feature>
<keyword evidence="5" id="KW-1185">Reference proteome</keyword>
<comment type="caution">
    <text evidence="4">The sequence shown here is derived from an EMBL/GenBank/DDBJ whole genome shotgun (WGS) entry which is preliminary data.</text>
</comment>
<dbReference type="GO" id="GO:0090090">
    <property type="term" value="P:negative regulation of canonical Wnt signaling pathway"/>
    <property type="evidence" value="ECO:0007669"/>
    <property type="project" value="TreeGrafter"/>
</dbReference>
<feature type="compositionally biased region" description="Acidic residues" evidence="3">
    <location>
        <begin position="286"/>
        <end position="295"/>
    </location>
</feature>
<feature type="compositionally biased region" description="Acidic residues" evidence="3">
    <location>
        <begin position="206"/>
        <end position="216"/>
    </location>
</feature>
<dbReference type="PANTHER" id="PTHR15919:SF1">
    <property type="entry name" value="DAPPER HOMOLOG 3"/>
    <property type="match status" value="1"/>
</dbReference>
<evidence type="ECO:0000313" key="4">
    <source>
        <dbReference type="EMBL" id="KAA0714754.1"/>
    </source>
</evidence>
<comment type="similarity">
    <text evidence="1">Belongs to the dapper family.</text>
</comment>
<evidence type="ECO:0000256" key="2">
    <source>
        <dbReference type="ARBA" id="ARBA00023054"/>
    </source>
</evidence>
<proteinExistence type="inferred from homology"/>
<feature type="region of interest" description="Disordered" evidence="3">
    <location>
        <begin position="100"/>
        <end position="119"/>
    </location>
</feature>
<keyword evidence="2" id="KW-0175">Coiled coil</keyword>
<feature type="region of interest" description="Disordered" evidence="3">
    <location>
        <begin position="206"/>
        <end position="227"/>
    </location>
</feature>
<gene>
    <name evidence="4" type="ORF">E1301_Tti006406</name>
</gene>
<dbReference type="AlphaFoldDB" id="A0A5A9NWX5"/>
<evidence type="ECO:0000256" key="1">
    <source>
        <dbReference type="ARBA" id="ARBA00010807"/>
    </source>
</evidence>
<dbReference type="Pfam" id="PF15268">
    <property type="entry name" value="Dapper"/>
    <property type="match status" value="2"/>
</dbReference>
<organism evidence="4 5">
    <name type="scientific">Triplophysa tibetana</name>
    <dbReference type="NCBI Taxonomy" id="1572043"/>
    <lineage>
        <taxon>Eukaryota</taxon>
        <taxon>Metazoa</taxon>
        <taxon>Chordata</taxon>
        <taxon>Craniata</taxon>
        <taxon>Vertebrata</taxon>
        <taxon>Euteleostomi</taxon>
        <taxon>Actinopterygii</taxon>
        <taxon>Neopterygii</taxon>
        <taxon>Teleostei</taxon>
        <taxon>Ostariophysi</taxon>
        <taxon>Cypriniformes</taxon>
        <taxon>Nemacheilidae</taxon>
        <taxon>Triplophysa</taxon>
    </lineage>
</organism>
<feature type="compositionally biased region" description="Low complexity" evidence="3">
    <location>
        <begin position="543"/>
        <end position="555"/>
    </location>
</feature>
<dbReference type="Proteomes" id="UP000324632">
    <property type="component" value="Chromosome 11"/>
</dbReference>
<evidence type="ECO:0000256" key="3">
    <source>
        <dbReference type="SAM" id="MobiDB-lite"/>
    </source>
</evidence>
<feature type="region of interest" description="Disordered" evidence="3">
    <location>
        <begin position="258"/>
        <end position="324"/>
    </location>
</feature>
<dbReference type="PANTHER" id="PTHR15919">
    <property type="entry name" value="DAPPER-RELATED"/>
    <property type="match status" value="1"/>
</dbReference>
<feature type="region of interest" description="Disordered" evidence="3">
    <location>
        <begin position="396"/>
        <end position="425"/>
    </location>
</feature>
<sequence length="583" mass="65134">MEEERSRTKERLEISLAWLCELDILKQRQESLVLGALALGDTVPGCPAWGDVGPARTSREHEQLTLRRQLNRLQGAPSLLMLALQQQLSELRLDPGFTCEQNTEDELDSPSASSSGFYDQSECLSPPLRTCSTPNLSVSCHRPRSVDAYMLDWEAHMEPTIHSTLPRSFSAPYPPLENIAEGIEEEEEEDESTQWVTDHLVEVESMADENDSLTPDDEGKADDGPTEEDIQQAMRVEAYILNLLQRRHLTTTPKLNSDVTQWHTYPPSYPDLQHNQPDWPEWGVFSEDENQDEGQDGYYTTLPDAQAGPTSLESEELESSLETDQYGAADISSSNDEIDSPRHQPGYYKHLPVMSDTVKPHVHSCCNQTCSAPESHEHILPSQDWAVLRSQARRDSEERWTSGSKRHINTTIRSQSEDSSSSQGWATHAENKYYTVGKDTRRHTGDKSYTSDQRLWCSSADLCQEENEDVHEIRHALPNHTCVQFVKKDQRAGKGLARAVEPTDGSDSSLSGTFSPGTSSLSSDSDESGGLVWPQQLPPRLPPSSSTSSQNPSSSVVKIKASHALKKKIMRFRSGSLKLMTTV</sequence>
<evidence type="ECO:0000313" key="5">
    <source>
        <dbReference type="Proteomes" id="UP000324632"/>
    </source>
</evidence>
<reference evidence="4 5" key="1">
    <citation type="journal article" date="2019" name="Mol. Ecol. Resour.">
        <title>Chromosome-level genome assembly of Triplophysa tibetana, a fish adapted to the harsh high-altitude environment of the Tibetan Plateau.</title>
        <authorList>
            <person name="Yang X."/>
            <person name="Liu H."/>
            <person name="Ma Z."/>
            <person name="Zou Y."/>
            <person name="Zou M."/>
            <person name="Mao Y."/>
            <person name="Li X."/>
            <person name="Wang H."/>
            <person name="Chen T."/>
            <person name="Wang W."/>
            <person name="Yang R."/>
        </authorList>
    </citation>
    <scope>NUCLEOTIDE SEQUENCE [LARGE SCALE GENOMIC DNA]</scope>
    <source>
        <strain evidence="4">TTIB1903HZAU</strain>
        <tissue evidence="4">Muscle</tissue>
    </source>
</reference>